<dbReference type="EMBL" id="BMAW01053525">
    <property type="protein sequence ID" value="GFS91465.1"/>
    <property type="molecule type" value="Genomic_DNA"/>
</dbReference>
<accession>A0A8X6N316</accession>
<feature type="region of interest" description="Disordered" evidence="1">
    <location>
        <begin position="50"/>
        <end position="72"/>
    </location>
</feature>
<reference evidence="2" key="1">
    <citation type="submission" date="2020-08" db="EMBL/GenBank/DDBJ databases">
        <title>Multicomponent nature underlies the extraordinary mechanical properties of spider dragline silk.</title>
        <authorList>
            <person name="Kono N."/>
            <person name="Nakamura H."/>
            <person name="Mori M."/>
            <person name="Yoshida Y."/>
            <person name="Ohtoshi R."/>
            <person name="Malay A.D."/>
            <person name="Moran D.A.P."/>
            <person name="Tomita M."/>
            <person name="Numata K."/>
            <person name="Arakawa K."/>
        </authorList>
    </citation>
    <scope>NUCLEOTIDE SEQUENCE</scope>
</reference>
<dbReference type="Proteomes" id="UP000887013">
    <property type="component" value="Unassembled WGS sequence"/>
</dbReference>
<evidence type="ECO:0000313" key="3">
    <source>
        <dbReference type="Proteomes" id="UP000887013"/>
    </source>
</evidence>
<evidence type="ECO:0000313" key="2">
    <source>
        <dbReference type="EMBL" id="GFS91465.1"/>
    </source>
</evidence>
<name>A0A8X6N316_NEPPI</name>
<dbReference type="AlphaFoldDB" id="A0A8X6N316"/>
<proteinExistence type="predicted"/>
<protein>
    <submittedName>
        <fullName evidence="2">Uncharacterized protein</fullName>
    </submittedName>
</protein>
<evidence type="ECO:0000256" key="1">
    <source>
        <dbReference type="SAM" id="MobiDB-lite"/>
    </source>
</evidence>
<keyword evidence="3" id="KW-1185">Reference proteome</keyword>
<gene>
    <name evidence="2" type="ORF">NPIL_465201</name>
</gene>
<comment type="caution">
    <text evidence="2">The sequence shown here is derived from an EMBL/GenBank/DDBJ whole genome shotgun (WGS) entry which is preliminary data.</text>
</comment>
<organism evidence="2 3">
    <name type="scientific">Nephila pilipes</name>
    <name type="common">Giant wood spider</name>
    <name type="synonym">Nephila maculata</name>
    <dbReference type="NCBI Taxonomy" id="299642"/>
    <lineage>
        <taxon>Eukaryota</taxon>
        <taxon>Metazoa</taxon>
        <taxon>Ecdysozoa</taxon>
        <taxon>Arthropoda</taxon>
        <taxon>Chelicerata</taxon>
        <taxon>Arachnida</taxon>
        <taxon>Araneae</taxon>
        <taxon>Araneomorphae</taxon>
        <taxon>Entelegynae</taxon>
        <taxon>Araneoidea</taxon>
        <taxon>Nephilidae</taxon>
        <taxon>Nephila</taxon>
    </lineage>
</organism>
<sequence length="72" mass="8188">MDWEVFAPAHSLYQVSFREGRGNERVRGEGKSYLLVPTEKPGHGQTCGATTSLFFHPIPTRDKETPEELWDP</sequence>